<dbReference type="FunFam" id="3.40.50.620:FF:000145">
    <property type="entry name" value="ATP-binding domain containing protein"/>
    <property type="match status" value="1"/>
</dbReference>
<evidence type="ECO:0000256" key="5">
    <source>
        <dbReference type="ARBA" id="ARBA00022598"/>
    </source>
</evidence>
<dbReference type="AlphaFoldDB" id="A0A077Z3T5"/>
<keyword evidence="12" id="KW-1185">Reference proteome</keyword>
<evidence type="ECO:0000256" key="1">
    <source>
        <dbReference type="ARBA" id="ARBA00005156"/>
    </source>
</evidence>
<dbReference type="GO" id="GO:0005524">
    <property type="term" value="F:ATP binding"/>
    <property type="evidence" value="ECO:0007669"/>
    <property type="project" value="UniProtKB-UniRule"/>
</dbReference>
<organism evidence="11 12">
    <name type="scientific">Trichuris trichiura</name>
    <name type="common">Whipworm</name>
    <name type="synonym">Trichocephalus trichiurus</name>
    <dbReference type="NCBI Taxonomy" id="36087"/>
    <lineage>
        <taxon>Eukaryota</taxon>
        <taxon>Metazoa</taxon>
        <taxon>Ecdysozoa</taxon>
        <taxon>Nematoda</taxon>
        <taxon>Enoplea</taxon>
        <taxon>Dorylaimia</taxon>
        <taxon>Trichinellida</taxon>
        <taxon>Trichuridae</taxon>
        <taxon>Trichuris</taxon>
    </lineage>
</organism>
<dbReference type="EC" id="6.3.1.14" evidence="3 9"/>
<proteinExistence type="inferred from homology"/>
<dbReference type="FunFam" id="3.90.1490.10:FF:000001">
    <property type="entry name" value="Diphthine--ammonia ligase"/>
    <property type="match status" value="1"/>
</dbReference>
<dbReference type="OrthoDB" id="686384at2759"/>
<comment type="function">
    <text evidence="9">Amidase that catalyzes the last step of diphthamide biosynthesis using ammonium and ATP.</text>
</comment>
<feature type="domain" description="Diphthamide synthase" evidence="10">
    <location>
        <begin position="56"/>
        <end position="251"/>
    </location>
</feature>
<comment type="catalytic activity">
    <reaction evidence="8 9">
        <text>diphthine-[translation elongation factor 2] + NH4(+) + ATP = diphthamide-[translation elongation factor 2] + AMP + diphosphate + H(+)</text>
        <dbReference type="Rhea" id="RHEA:19753"/>
        <dbReference type="Rhea" id="RHEA-COMP:10172"/>
        <dbReference type="Rhea" id="RHEA-COMP:10174"/>
        <dbReference type="ChEBI" id="CHEBI:15378"/>
        <dbReference type="ChEBI" id="CHEBI:16692"/>
        <dbReference type="ChEBI" id="CHEBI:28938"/>
        <dbReference type="ChEBI" id="CHEBI:30616"/>
        <dbReference type="ChEBI" id="CHEBI:33019"/>
        <dbReference type="ChEBI" id="CHEBI:82696"/>
        <dbReference type="ChEBI" id="CHEBI:456215"/>
        <dbReference type="EC" id="6.3.1.14"/>
    </reaction>
</comment>
<dbReference type="InterPro" id="IPR014729">
    <property type="entry name" value="Rossmann-like_a/b/a_fold"/>
</dbReference>
<dbReference type="SUPFAM" id="SSF52402">
    <property type="entry name" value="Adenine nucleotide alpha hydrolases-like"/>
    <property type="match status" value="1"/>
</dbReference>
<dbReference type="Proteomes" id="UP000030665">
    <property type="component" value="Unassembled WGS sequence"/>
</dbReference>
<comment type="pathway">
    <text evidence="1 9">Protein modification; peptidyl-diphthamide biosynthesis.</text>
</comment>
<dbReference type="EMBL" id="HG805852">
    <property type="protein sequence ID" value="CDW53395.1"/>
    <property type="molecule type" value="Genomic_DNA"/>
</dbReference>
<dbReference type="PIRSF" id="PIRSF039123">
    <property type="entry name" value="Diphthamide_synthase"/>
    <property type="match status" value="1"/>
</dbReference>
<evidence type="ECO:0000256" key="4">
    <source>
        <dbReference type="ARBA" id="ARBA00018426"/>
    </source>
</evidence>
<evidence type="ECO:0000256" key="6">
    <source>
        <dbReference type="ARBA" id="ARBA00022741"/>
    </source>
</evidence>
<dbReference type="UniPathway" id="UPA00559"/>
<dbReference type="NCBIfam" id="TIGR00290">
    <property type="entry name" value="MJ0570_dom"/>
    <property type="match status" value="1"/>
</dbReference>
<evidence type="ECO:0000256" key="9">
    <source>
        <dbReference type="PIRNR" id="PIRNR039123"/>
    </source>
</evidence>
<dbReference type="STRING" id="36087.A0A077Z3T5"/>
<evidence type="ECO:0000256" key="2">
    <source>
        <dbReference type="ARBA" id="ARBA00008496"/>
    </source>
</evidence>
<keyword evidence="5 9" id="KW-0436">Ligase</keyword>
<dbReference type="Gene3D" id="3.40.50.620">
    <property type="entry name" value="HUPs"/>
    <property type="match status" value="1"/>
</dbReference>
<reference evidence="11" key="2">
    <citation type="submission" date="2014-03" db="EMBL/GenBank/DDBJ databases">
        <title>The whipworm genome and dual-species transcriptomics of an intimate host-pathogen interaction.</title>
        <authorList>
            <person name="Foth B.J."/>
            <person name="Tsai I.J."/>
            <person name="Reid A.J."/>
            <person name="Bancroft A.J."/>
            <person name="Nichol S."/>
            <person name="Tracey A."/>
            <person name="Holroyd N."/>
            <person name="Cotton J.A."/>
            <person name="Stanley E.J."/>
            <person name="Zarowiecki M."/>
            <person name="Liu J.Z."/>
            <person name="Huckvale T."/>
            <person name="Cooper P.J."/>
            <person name="Grencis R.K."/>
            <person name="Berriman M."/>
        </authorList>
    </citation>
    <scope>NUCLEOTIDE SEQUENCE [LARGE SCALE GENOMIC DNA]</scope>
</reference>
<gene>
    <name evidence="11" type="ORF">TTRE_0000165901</name>
</gene>
<evidence type="ECO:0000256" key="8">
    <source>
        <dbReference type="ARBA" id="ARBA00048108"/>
    </source>
</evidence>
<evidence type="ECO:0000256" key="3">
    <source>
        <dbReference type="ARBA" id="ARBA00012089"/>
    </source>
</evidence>
<dbReference type="Gene3D" id="3.90.1490.10">
    <property type="entry name" value="putative n-type atp pyrophosphatase, domain 2"/>
    <property type="match status" value="1"/>
</dbReference>
<sequence>MKVVGLISGGKDSCYNLCQCVEYGHTPVCIAQLVPPNGNRQLSLLPVLQCSVLGCDELDSYMFQTVGHEAVPFISSALCLPILRRTIAGNSVVCDMRYSPNEQDEVEDLFFLMKEAKEKYQVEAVAVGAICSKYQKERVANVCERLDLEMLAYLWQRDQAELLREMLNSGLRAILVKTSSLGLDPSLHLGKELNEMLPHFLTLNEKYGFNVCGEGGEYETLVTDCSIFRYKLLMTNAEVAVTNADSVCAVGHLKNLSFRLEKKG</sequence>
<evidence type="ECO:0000259" key="10">
    <source>
        <dbReference type="Pfam" id="PF01902"/>
    </source>
</evidence>
<comment type="similarity">
    <text evidence="2 9">Belongs to the Diphthine--ammonia ligase family.</text>
</comment>
<dbReference type="PANTHER" id="PTHR12196">
    <property type="entry name" value="DOMAIN OF UNKNOWN FUNCTION 71 DUF71 -CONTAINING PROTEIN"/>
    <property type="match status" value="1"/>
</dbReference>
<protein>
    <recommendedName>
        <fullName evidence="4 9">Diphthine--ammonia ligase</fullName>
        <ecNumber evidence="3 9">6.3.1.14</ecNumber>
    </recommendedName>
</protein>
<keyword evidence="6 9" id="KW-0547">Nucleotide-binding</keyword>
<evidence type="ECO:0000313" key="12">
    <source>
        <dbReference type="Proteomes" id="UP000030665"/>
    </source>
</evidence>
<accession>A0A077Z3T5</accession>
<dbReference type="InterPro" id="IPR030662">
    <property type="entry name" value="DPH6/MJ0570"/>
</dbReference>
<keyword evidence="7 9" id="KW-0067">ATP-binding</keyword>
<dbReference type="Pfam" id="PF01902">
    <property type="entry name" value="Diphthami_syn_2"/>
    <property type="match status" value="1"/>
</dbReference>
<dbReference type="PANTHER" id="PTHR12196:SF2">
    <property type="entry name" value="DIPHTHINE--AMMONIA LIGASE"/>
    <property type="match status" value="1"/>
</dbReference>
<reference evidence="11" key="1">
    <citation type="submission" date="2014-01" db="EMBL/GenBank/DDBJ databases">
        <authorList>
            <person name="Aslett M."/>
        </authorList>
    </citation>
    <scope>NUCLEOTIDE SEQUENCE</scope>
</reference>
<evidence type="ECO:0000313" key="11">
    <source>
        <dbReference type="EMBL" id="CDW53395.1"/>
    </source>
</evidence>
<evidence type="ECO:0000256" key="7">
    <source>
        <dbReference type="ARBA" id="ARBA00022840"/>
    </source>
</evidence>
<dbReference type="InterPro" id="IPR002761">
    <property type="entry name" value="Diphthami_syn_dom"/>
</dbReference>
<dbReference type="GO" id="GO:0017178">
    <property type="term" value="F:diphthine-ammonia ligase activity"/>
    <property type="evidence" value="ECO:0007669"/>
    <property type="project" value="UniProtKB-UniRule"/>
</dbReference>
<dbReference type="CDD" id="cd01994">
    <property type="entry name" value="AANH_PF0828-like"/>
    <property type="match status" value="1"/>
</dbReference>
<dbReference type="GO" id="GO:0017183">
    <property type="term" value="P:protein histidyl modification to diphthamide"/>
    <property type="evidence" value="ECO:0007669"/>
    <property type="project" value="UniProtKB-UniPathway"/>
</dbReference>
<name>A0A077Z3T5_TRITR</name>